<accession>A0A1N7NA18</accession>
<name>A0A1N7NA18_9RHOB</name>
<dbReference type="GO" id="GO:0003955">
    <property type="term" value="F:NAD(P)H dehydrogenase (quinone) activity"/>
    <property type="evidence" value="ECO:0007669"/>
    <property type="project" value="TreeGrafter"/>
</dbReference>
<keyword evidence="7" id="KW-1185">Reference proteome</keyword>
<evidence type="ECO:0000313" key="6">
    <source>
        <dbReference type="EMBL" id="SIS95156.1"/>
    </source>
</evidence>
<dbReference type="EMBL" id="FTOT01000003">
    <property type="protein sequence ID" value="SIS95156.1"/>
    <property type="molecule type" value="Genomic_DNA"/>
</dbReference>
<dbReference type="SUPFAM" id="SSF51905">
    <property type="entry name" value="FAD/NAD(P)-binding domain"/>
    <property type="match status" value="2"/>
</dbReference>
<dbReference type="RefSeq" id="WP_076530673.1">
    <property type="nucleotide sequence ID" value="NZ_BMEH01000003.1"/>
</dbReference>
<dbReference type="InterPro" id="IPR051169">
    <property type="entry name" value="NADH-Q_oxidoreductase"/>
</dbReference>
<feature type="domain" description="FAD/NAD(P)-binding" evidence="5">
    <location>
        <begin position="6"/>
        <end position="297"/>
    </location>
</feature>
<reference evidence="6 7" key="1">
    <citation type="submission" date="2017-01" db="EMBL/GenBank/DDBJ databases">
        <authorList>
            <person name="Mah S.A."/>
            <person name="Swanson W.J."/>
            <person name="Moy G.W."/>
            <person name="Vacquier V.D."/>
        </authorList>
    </citation>
    <scope>NUCLEOTIDE SEQUENCE [LARGE SCALE GENOMIC DNA]</scope>
    <source>
        <strain evidence="6 7">DSM 26375</strain>
    </source>
</reference>
<dbReference type="STRING" id="1086013.SAMN05421774_103232"/>
<dbReference type="Proteomes" id="UP000186141">
    <property type="component" value="Unassembled WGS sequence"/>
</dbReference>
<dbReference type="Pfam" id="PF07992">
    <property type="entry name" value="Pyr_redox_2"/>
    <property type="match status" value="1"/>
</dbReference>
<gene>
    <name evidence="6" type="ORF">SAMN05421774_103232</name>
</gene>
<dbReference type="InterPro" id="IPR023753">
    <property type="entry name" value="FAD/NAD-binding_dom"/>
</dbReference>
<dbReference type="PANTHER" id="PTHR42913">
    <property type="entry name" value="APOPTOSIS-INDUCING FACTOR 1"/>
    <property type="match status" value="1"/>
</dbReference>
<evidence type="ECO:0000256" key="2">
    <source>
        <dbReference type="ARBA" id="ARBA00022630"/>
    </source>
</evidence>
<evidence type="ECO:0000259" key="5">
    <source>
        <dbReference type="Pfam" id="PF07992"/>
    </source>
</evidence>
<keyword evidence="6" id="KW-0418">Kinase</keyword>
<dbReference type="GO" id="GO:0016301">
    <property type="term" value="F:kinase activity"/>
    <property type="evidence" value="ECO:0007669"/>
    <property type="project" value="UniProtKB-KW"/>
</dbReference>
<keyword evidence="4" id="KW-0560">Oxidoreductase</keyword>
<dbReference type="NCBIfam" id="TIGR03169">
    <property type="entry name" value="Nterm_to_SelD"/>
    <property type="match status" value="1"/>
</dbReference>
<dbReference type="Gene3D" id="3.50.50.100">
    <property type="match status" value="1"/>
</dbReference>
<evidence type="ECO:0000313" key="7">
    <source>
        <dbReference type="Proteomes" id="UP000186141"/>
    </source>
</evidence>
<evidence type="ECO:0000256" key="1">
    <source>
        <dbReference type="ARBA" id="ARBA00001974"/>
    </source>
</evidence>
<dbReference type="AlphaFoldDB" id="A0A1N7NA18"/>
<keyword evidence="2" id="KW-0285">Flavoprotein</keyword>
<dbReference type="PANTHER" id="PTHR42913:SF9">
    <property type="entry name" value="SLR1591 PROTEIN"/>
    <property type="match status" value="1"/>
</dbReference>
<evidence type="ECO:0000256" key="4">
    <source>
        <dbReference type="ARBA" id="ARBA00023002"/>
    </source>
</evidence>
<proteinExistence type="predicted"/>
<keyword evidence="6" id="KW-0808">Transferase</keyword>
<dbReference type="InterPro" id="IPR036188">
    <property type="entry name" value="FAD/NAD-bd_sf"/>
</dbReference>
<sequence length="365" mass="39039">MPQTARILLLGAGHAHLLALPPLRRALPDARIVLVDCDSHATYSGMFPGHVAGHYPLDMLRVELEPFARRHKAQFLRARVCGIDAATRQVWLEGAGQDGPLTYDLASLDIGSHSALPEGLPGAADHAVALKPLGSSLARLAVQVGDPAGRTAAVVGGGVAGVEIALALAHRGFAGVSLIEAGACIVPALGRRVRRRLEQALHRAAVGLHLGRRVVEATAAGVRLDTGDWIASDLTLAATGARPQGWLARDLPTDPAGFVRVGPGLLVEGCSTLFAAGDCAAMTHAPRPKAGVFAVRQAPVLARNLVSCVQQRPVQHYLPQRDYLKIISLGRKDAVAEWHGLTLHGRWLWRWKDRIDRRFMAQFDL</sequence>
<keyword evidence="3" id="KW-0274">FAD</keyword>
<dbReference type="GO" id="GO:0019646">
    <property type="term" value="P:aerobic electron transport chain"/>
    <property type="evidence" value="ECO:0007669"/>
    <property type="project" value="TreeGrafter"/>
</dbReference>
<dbReference type="InterPro" id="IPR017584">
    <property type="entry name" value="Pyridine_nucleo_diS_OxRdtase_N"/>
</dbReference>
<evidence type="ECO:0000256" key="3">
    <source>
        <dbReference type="ARBA" id="ARBA00022827"/>
    </source>
</evidence>
<organism evidence="6 7">
    <name type="scientific">Gemmobacter megaterium</name>
    <dbReference type="NCBI Taxonomy" id="1086013"/>
    <lineage>
        <taxon>Bacteria</taxon>
        <taxon>Pseudomonadati</taxon>
        <taxon>Pseudomonadota</taxon>
        <taxon>Alphaproteobacteria</taxon>
        <taxon>Rhodobacterales</taxon>
        <taxon>Paracoccaceae</taxon>
        <taxon>Gemmobacter</taxon>
    </lineage>
</organism>
<protein>
    <submittedName>
        <fullName evidence="6">Selenide, water dikinase</fullName>
    </submittedName>
</protein>
<comment type="cofactor">
    <cofactor evidence="1">
        <name>FAD</name>
        <dbReference type="ChEBI" id="CHEBI:57692"/>
    </cofactor>
</comment>